<organism evidence="2 3">
    <name type="scientific">Schaedlerella arabinosiphila</name>
    <dbReference type="NCBI Taxonomy" id="2044587"/>
    <lineage>
        <taxon>Bacteria</taxon>
        <taxon>Bacillati</taxon>
        <taxon>Bacillota</taxon>
        <taxon>Clostridia</taxon>
        <taxon>Lachnospirales</taxon>
        <taxon>Lachnospiraceae</taxon>
        <taxon>Schaedlerella</taxon>
    </lineage>
</organism>
<evidence type="ECO:0000313" key="2">
    <source>
        <dbReference type="EMBL" id="NDO67341.1"/>
    </source>
</evidence>
<proteinExistence type="predicted"/>
<protein>
    <submittedName>
        <fullName evidence="2">Uncharacterized protein</fullName>
    </submittedName>
</protein>
<reference evidence="2 3" key="1">
    <citation type="submission" date="2019-07" db="EMBL/GenBank/DDBJ databases">
        <title>Draft genome sequences of 15 bacterial species constituting the stable defined intestinal microbiota of the GM15 gnotobiotic mouse model.</title>
        <authorList>
            <person name="Elie C."/>
            <person name="Mathieu A."/>
            <person name="Saliou A."/>
            <person name="Darnaud M."/>
            <person name="Leulier F."/>
            <person name="Tamellini A."/>
        </authorList>
    </citation>
    <scope>NUCLEOTIDE SEQUENCE [LARGE SCALE GENOMIC DNA]</scope>
    <source>
        <strain evidence="3">ASF 502</strain>
    </source>
</reference>
<dbReference type="AlphaFoldDB" id="A0A9X5C9F2"/>
<comment type="caution">
    <text evidence="2">The sequence shown here is derived from an EMBL/GenBank/DDBJ whole genome shotgun (WGS) entry which is preliminary data.</text>
</comment>
<feature type="non-terminal residue" evidence="2">
    <location>
        <position position="256"/>
    </location>
</feature>
<sequence>MFNTAKSDTENEFQYLWRLGQAKDSGVLDIDWNGIAFLMNKYCGDPDKPYSEAAYRKPYQMAKKFIEFGVFNNLNEDEYFKELQLQKQELEKERVKVRDERNELRRILREEARKESYREQILRIISESQNSPLEYDKEKKFSGVLKADNDLLISFFDVHTGIESKNFWNNFDQNILKDRINKYLDKILEIQLRHGSENAYIVLSELTSGLIHVTLRIENNQDLIEQFLCITNYISEFLYELSYHFNNVNVYVAPGN</sequence>
<dbReference type="Proteomes" id="UP000474104">
    <property type="component" value="Unassembled WGS sequence"/>
</dbReference>
<evidence type="ECO:0000256" key="1">
    <source>
        <dbReference type="SAM" id="Coils"/>
    </source>
</evidence>
<evidence type="ECO:0000313" key="3">
    <source>
        <dbReference type="Proteomes" id="UP000474104"/>
    </source>
</evidence>
<feature type="coiled-coil region" evidence="1">
    <location>
        <begin position="73"/>
        <end position="114"/>
    </location>
</feature>
<gene>
    <name evidence="2" type="ORF">FMM80_00770</name>
</gene>
<dbReference type="EMBL" id="VIRB01000006">
    <property type="protein sequence ID" value="NDO67341.1"/>
    <property type="molecule type" value="Genomic_DNA"/>
</dbReference>
<name>A0A9X5C9F2_9FIRM</name>
<accession>A0A9X5C9F2</accession>
<keyword evidence="1" id="KW-0175">Coiled coil</keyword>